<gene>
    <name evidence="1" type="ordered locus">ACP_1236</name>
</gene>
<keyword evidence="2" id="KW-1185">Reference proteome</keyword>
<reference evidence="1 2" key="1">
    <citation type="journal article" date="2009" name="Appl. Environ. Microbiol.">
        <title>Three genomes from the phylum Acidobacteria provide insight into the lifestyles of these microorganisms in soils.</title>
        <authorList>
            <person name="Ward N.L."/>
            <person name="Challacombe J.F."/>
            <person name="Janssen P.H."/>
            <person name="Henrissat B."/>
            <person name="Coutinho P.M."/>
            <person name="Wu M."/>
            <person name="Xie G."/>
            <person name="Haft D.H."/>
            <person name="Sait M."/>
            <person name="Badger J."/>
            <person name="Barabote R.D."/>
            <person name="Bradley B."/>
            <person name="Brettin T.S."/>
            <person name="Brinkac L.M."/>
            <person name="Bruce D."/>
            <person name="Creasy T."/>
            <person name="Daugherty S.C."/>
            <person name="Davidsen T.M."/>
            <person name="DeBoy R.T."/>
            <person name="Detter J.C."/>
            <person name="Dodson R.J."/>
            <person name="Durkin A.S."/>
            <person name="Ganapathy A."/>
            <person name="Gwinn-Giglio M."/>
            <person name="Han C.S."/>
            <person name="Khouri H."/>
            <person name="Kiss H."/>
            <person name="Kothari S.P."/>
            <person name="Madupu R."/>
            <person name="Nelson K.E."/>
            <person name="Nelson W.C."/>
            <person name="Paulsen I."/>
            <person name="Penn K."/>
            <person name="Ren Q."/>
            <person name="Rosovitz M.J."/>
            <person name="Selengut J.D."/>
            <person name="Shrivastava S."/>
            <person name="Sullivan S.A."/>
            <person name="Tapia R."/>
            <person name="Thompson L.S."/>
            <person name="Watkins K.L."/>
            <person name="Yang Q."/>
            <person name="Yu C."/>
            <person name="Zafar N."/>
            <person name="Zhou L."/>
            <person name="Kuske C.R."/>
        </authorList>
    </citation>
    <scope>NUCLEOTIDE SEQUENCE [LARGE SCALE GENOMIC DNA]</scope>
    <source>
        <strain evidence="2">ATCC 51196 / DSM 11244 / BCRC 80197 / JCM 7670 / NBRC 15755 / NCIMB 13165 / 161</strain>
    </source>
</reference>
<dbReference type="AlphaFoldDB" id="C1F4W2"/>
<organism evidence="1 2">
    <name type="scientific">Acidobacterium capsulatum (strain ATCC 51196 / DSM 11244 / BCRC 80197 / JCM 7670 / NBRC 15755 / NCIMB 13165 / 161)</name>
    <dbReference type="NCBI Taxonomy" id="240015"/>
    <lineage>
        <taxon>Bacteria</taxon>
        <taxon>Pseudomonadati</taxon>
        <taxon>Acidobacteriota</taxon>
        <taxon>Terriglobia</taxon>
        <taxon>Terriglobales</taxon>
        <taxon>Acidobacteriaceae</taxon>
        <taxon>Acidobacterium</taxon>
    </lineage>
</organism>
<proteinExistence type="predicted"/>
<sequence length="30" mass="3541">MNMNSHFSRFSLILNARWSLEQSGRAFARL</sequence>
<dbReference type="KEGG" id="aca:ACP_1236"/>
<dbReference type="InParanoid" id="C1F4W2"/>
<dbReference type="EMBL" id="CP001472">
    <property type="protein sequence ID" value="ACO32380.1"/>
    <property type="molecule type" value="Genomic_DNA"/>
</dbReference>
<dbReference type="Proteomes" id="UP000002207">
    <property type="component" value="Chromosome"/>
</dbReference>
<evidence type="ECO:0000313" key="1">
    <source>
        <dbReference type="EMBL" id="ACO32380.1"/>
    </source>
</evidence>
<dbReference type="HOGENOM" id="CLU_3401669_0_0_0"/>
<name>C1F4W2_ACIC5</name>
<protein>
    <submittedName>
        <fullName evidence="1">Uncharacterized protein</fullName>
    </submittedName>
</protein>
<accession>C1F4W2</accession>
<evidence type="ECO:0000313" key="2">
    <source>
        <dbReference type="Proteomes" id="UP000002207"/>
    </source>
</evidence>